<organism evidence="1">
    <name type="scientific">Rhizophora mucronata</name>
    <name type="common">Asiatic mangrove</name>
    <dbReference type="NCBI Taxonomy" id="61149"/>
    <lineage>
        <taxon>Eukaryota</taxon>
        <taxon>Viridiplantae</taxon>
        <taxon>Streptophyta</taxon>
        <taxon>Embryophyta</taxon>
        <taxon>Tracheophyta</taxon>
        <taxon>Spermatophyta</taxon>
        <taxon>Magnoliopsida</taxon>
        <taxon>eudicotyledons</taxon>
        <taxon>Gunneridae</taxon>
        <taxon>Pentapetalae</taxon>
        <taxon>rosids</taxon>
        <taxon>fabids</taxon>
        <taxon>Malpighiales</taxon>
        <taxon>Rhizophoraceae</taxon>
        <taxon>Rhizophora</taxon>
    </lineage>
</organism>
<accession>A0A2P2QCX1</accession>
<name>A0A2P2QCX1_RHIMU</name>
<evidence type="ECO:0000313" key="1">
    <source>
        <dbReference type="EMBL" id="MBX64848.1"/>
    </source>
</evidence>
<protein>
    <submittedName>
        <fullName evidence="1">Uncharacterized protein</fullName>
    </submittedName>
</protein>
<reference evidence="1" key="1">
    <citation type="submission" date="2018-02" db="EMBL/GenBank/DDBJ databases">
        <title>Rhizophora mucronata_Transcriptome.</title>
        <authorList>
            <person name="Meera S.P."/>
            <person name="Sreeshan A."/>
            <person name="Augustine A."/>
        </authorList>
    </citation>
    <scope>NUCLEOTIDE SEQUENCE</scope>
    <source>
        <tissue evidence="1">Leaf</tissue>
    </source>
</reference>
<dbReference type="EMBL" id="GGEC01084364">
    <property type="protein sequence ID" value="MBX64848.1"/>
    <property type="molecule type" value="Transcribed_RNA"/>
</dbReference>
<sequence>MLFLLAKELNFIQFSSSHNSFPPESLLGRIA</sequence>
<proteinExistence type="predicted"/>
<dbReference type="AlphaFoldDB" id="A0A2P2QCX1"/>